<evidence type="ECO:0000313" key="2">
    <source>
        <dbReference type="Proteomes" id="UP000239549"/>
    </source>
</evidence>
<organism evidence="1 2">
    <name type="scientific">Desulfocucumis palustris</name>
    <dbReference type="NCBI Taxonomy" id="1898651"/>
    <lineage>
        <taxon>Bacteria</taxon>
        <taxon>Bacillati</taxon>
        <taxon>Bacillota</taxon>
        <taxon>Clostridia</taxon>
        <taxon>Eubacteriales</taxon>
        <taxon>Desulfocucumaceae</taxon>
        <taxon>Desulfocucumis</taxon>
    </lineage>
</organism>
<evidence type="ECO:0000313" key="1">
    <source>
        <dbReference type="EMBL" id="GBF33634.1"/>
    </source>
</evidence>
<name>A0A2L2XCB2_9FIRM</name>
<dbReference type="Proteomes" id="UP000239549">
    <property type="component" value="Unassembled WGS sequence"/>
</dbReference>
<gene>
    <name evidence="1" type="ORF">DCCM_2740</name>
</gene>
<comment type="caution">
    <text evidence="1">The sequence shown here is derived from an EMBL/GenBank/DDBJ whole genome shotgun (WGS) entry which is preliminary data.</text>
</comment>
<proteinExistence type="predicted"/>
<reference evidence="2" key="1">
    <citation type="submission" date="2018-02" db="EMBL/GenBank/DDBJ databases">
        <title>Genome sequence of Desulfocucumis palustris strain NAW-5.</title>
        <authorList>
            <person name="Watanabe M."/>
            <person name="Kojima H."/>
            <person name="Fukui M."/>
        </authorList>
    </citation>
    <scope>NUCLEOTIDE SEQUENCE [LARGE SCALE GENOMIC DNA]</scope>
    <source>
        <strain evidence="2">NAW-5</strain>
    </source>
</reference>
<accession>A0A2L2XCB2</accession>
<protein>
    <submittedName>
        <fullName evidence="1">Uncharacterized protein</fullName>
    </submittedName>
</protein>
<sequence>MFLEGCAAIAAVQPQLRMSGDYQTLIDKILQYMIESKYKIVPGSQPTPEPDAFV</sequence>
<keyword evidence="2" id="KW-1185">Reference proteome</keyword>
<dbReference type="EMBL" id="BFAV01000112">
    <property type="protein sequence ID" value="GBF33634.1"/>
    <property type="molecule type" value="Genomic_DNA"/>
</dbReference>
<dbReference type="AlphaFoldDB" id="A0A2L2XCB2"/>